<accession>A0AAD8YX39</accession>
<protein>
    <recommendedName>
        <fullName evidence="6">Peroxiredoxin 5</fullName>
    </recommendedName>
</protein>
<dbReference type="AlphaFoldDB" id="A0AAD8YX39"/>
<dbReference type="PANTHER" id="PTHR10430:SF16">
    <property type="entry name" value="PEROXIREDOXIN-5, MITOCHONDRIAL"/>
    <property type="match status" value="1"/>
</dbReference>
<evidence type="ECO:0000313" key="4">
    <source>
        <dbReference type="EMBL" id="KAK1788159.1"/>
    </source>
</evidence>
<dbReference type="PANTHER" id="PTHR10430">
    <property type="entry name" value="PEROXIREDOXIN"/>
    <property type="match status" value="1"/>
</dbReference>
<dbReference type="GO" id="GO:0005777">
    <property type="term" value="C:peroxisome"/>
    <property type="evidence" value="ECO:0007669"/>
    <property type="project" value="TreeGrafter"/>
</dbReference>
<sequence>MLADPIGAFTAAVDLFQDNDELGQVLSNKRSKRYAMLVEDGVVKLNVEPDGTGLTCSLASNVISVLV</sequence>
<dbReference type="GO" id="GO:0045454">
    <property type="term" value="P:cell redox homeostasis"/>
    <property type="evidence" value="ECO:0007669"/>
    <property type="project" value="TreeGrafter"/>
</dbReference>
<keyword evidence="3" id="KW-0560">Oxidoreductase</keyword>
<name>A0AAD8YX39_9TELE</name>
<evidence type="ECO:0000313" key="5">
    <source>
        <dbReference type="Proteomes" id="UP001239994"/>
    </source>
</evidence>
<dbReference type="GO" id="GO:0042744">
    <property type="term" value="P:hydrogen peroxide catabolic process"/>
    <property type="evidence" value="ECO:0007669"/>
    <property type="project" value="TreeGrafter"/>
</dbReference>
<dbReference type="Gene3D" id="3.40.30.10">
    <property type="entry name" value="Glutaredoxin"/>
    <property type="match status" value="1"/>
</dbReference>
<keyword evidence="1" id="KW-0575">Peroxidase</keyword>
<evidence type="ECO:0000256" key="3">
    <source>
        <dbReference type="ARBA" id="ARBA00023002"/>
    </source>
</evidence>
<keyword evidence="2" id="KW-0049">Antioxidant</keyword>
<gene>
    <name evidence="4" type="ORF">P4O66_016620</name>
</gene>
<dbReference type="Proteomes" id="UP001239994">
    <property type="component" value="Unassembled WGS sequence"/>
</dbReference>
<dbReference type="GO" id="GO:0034599">
    <property type="term" value="P:cellular response to oxidative stress"/>
    <property type="evidence" value="ECO:0007669"/>
    <property type="project" value="InterPro"/>
</dbReference>
<dbReference type="GO" id="GO:0005739">
    <property type="term" value="C:mitochondrion"/>
    <property type="evidence" value="ECO:0007669"/>
    <property type="project" value="TreeGrafter"/>
</dbReference>
<organism evidence="4 5">
    <name type="scientific">Electrophorus voltai</name>
    <dbReference type="NCBI Taxonomy" id="2609070"/>
    <lineage>
        <taxon>Eukaryota</taxon>
        <taxon>Metazoa</taxon>
        <taxon>Chordata</taxon>
        <taxon>Craniata</taxon>
        <taxon>Vertebrata</taxon>
        <taxon>Euteleostomi</taxon>
        <taxon>Actinopterygii</taxon>
        <taxon>Neopterygii</taxon>
        <taxon>Teleostei</taxon>
        <taxon>Ostariophysi</taxon>
        <taxon>Gymnotiformes</taxon>
        <taxon>Gymnotoidei</taxon>
        <taxon>Gymnotidae</taxon>
        <taxon>Electrophorus</taxon>
    </lineage>
</organism>
<evidence type="ECO:0000256" key="2">
    <source>
        <dbReference type="ARBA" id="ARBA00022862"/>
    </source>
</evidence>
<keyword evidence="5" id="KW-1185">Reference proteome</keyword>
<dbReference type="InterPro" id="IPR037944">
    <property type="entry name" value="PRX5-like"/>
</dbReference>
<evidence type="ECO:0000256" key="1">
    <source>
        <dbReference type="ARBA" id="ARBA00022559"/>
    </source>
</evidence>
<dbReference type="EMBL" id="JAROKS010000023">
    <property type="protein sequence ID" value="KAK1788159.1"/>
    <property type="molecule type" value="Genomic_DNA"/>
</dbReference>
<evidence type="ECO:0008006" key="6">
    <source>
        <dbReference type="Google" id="ProtNLM"/>
    </source>
</evidence>
<proteinExistence type="predicted"/>
<comment type="caution">
    <text evidence="4">The sequence shown here is derived from an EMBL/GenBank/DDBJ whole genome shotgun (WGS) entry which is preliminary data.</text>
</comment>
<reference evidence="4" key="1">
    <citation type="submission" date="2023-03" db="EMBL/GenBank/DDBJ databases">
        <title>Electrophorus voltai genome.</title>
        <authorList>
            <person name="Bian C."/>
        </authorList>
    </citation>
    <scope>NUCLEOTIDE SEQUENCE</scope>
    <source>
        <strain evidence="4">CB-2022</strain>
        <tissue evidence="4">Muscle</tissue>
    </source>
</reference>
<dbReference type="GO" id="GO:0008379">
    <property type="term" value="F:thioredoxin peroxidase activity"/>
    <property type="evidence" value="ECO:0007669"/>
    <property type="project" value="InterPro"/>
</dbReference>